<comment type="caution">
    <text evidence="1">The sequence shown here is derived from an EMBL/GenBank/DDBJ whole genome shotgun (WGS) entry which is preliminary data.</text>
</comment>
<organism evidence="1 2">
    <name type="scientific">Bradyrhizobium sacchari</name>
    <dbReference type="NCBI Taxonomy" id="1399419"/>
    <lineage>
        <taxon>Bacteria</taxon>
        <taxon>Pseudomonadati</taxon>
        <taxon>Pseudomonadota</taxon>
        <taxon>Alphaproteobacteria</taxon>
        <taxon>Hyphomicrobiales</taxon>
        <taxon>Nitrobacteraceae</taxon>
        <taxon>Bradyrhizobium</taxon>
    </lineage>
</organism>
<reference evidence="1 2" key="1">
    <citation type="submission" date="2019-06" db="EMBL/GenBank/DDBJ databases">
        <title>Genomic Encyclopedia of Type Strains, Phase IV (KMG-V): Genome sequencing to study the core and pangenomes of soil and plant-associated prokaryotes.</title>
        <authorList>
            <person name="Whitman W."/>
        </authorList>
    </citation>
    <scope>NUCLEOTIDE SEQUENCE [LARGE SCALE GENOMIC DNA]</scope>
    <source>
        <strain evidence="1 2">BR 10556</strain>
    </source>
</reference>
<accession>A0A560KLN4</accession>
<sequence>MIAQLLLVAGFAARVNAIKRQFLPLAAEVEG</sequence>
<keyword evidence="2" id="KW-1185">Reference proteome</keyword>
<protein>
    <submittedName>
        <fullName evidence="1">Uncharacterized protein</fullName>
    </submittedName>
</protein>
<name>A0A560KLN4_9BRAD</name>
<dbReference type="EMBL" id="VITW01000001">
    <property type="protein sequence ID" value="TWB84049.1"/>
    <property type="molecule type" value="Genomic_DNA"/>
</dbReference>
<evidence type="ECO:0000313" key="2">
    <source>
        <dbReference type="Proteomes" id="UP000315914"/>
    </source>
</evidence>
<evidence type="ECO:0000313" key="1">
    <source>
        <dbReference type="EMBL" id="TWB84049.1"/>
    </source>
</evidence>
<proteinExistence type="predicted"/>
<gene>
    <name evidence="1" type="ORF">FBZ95_101492</name>
</gene>
<dbReference type="AlphaFoldDB" id="A0A560KLN4"/>
<dbReference type="Proteomes" id="UP000315914">
    <property type="component" value="Unassembled WGS sequence"/>
</dbReference>